<dbReference type="GO" id="GO:0003700">
    <property type="term" value="F:DNA-binding transcription factor activity"/>
    <property type="evidence" value="ECO:0007669"/>
    <property type="project" value="InterPro"/>
</dbReference>
<dbReference type="RefSeq" id="WP_186847669.1">
    <property type="nucleotide sequence ID" value="NZ_JACOOX010000004.1"/>
</dbReference>
<dbReference type="PANTHER" id="PTHR30126">
    <property type="entry name" value="HTH-TYPE TRANSCRIPTIONAL REGULATOR"/>
    <property type="match status" value="1"/>
</dbReference>
<dbReference type="SUPFAM" id="SSF53850">
    <property type="entry name" value="Periplasmic binding protein-like II"/>
    <property type="match status" value="1"/>
</dbReference>
<keyword evidence="4" id="KW-0804">Transcription</keyword>
<dbReference type="Proteomes" id="UP000615234">
    <property type="component" value="Unassembled WGS sequence"/>
</dbReference>
<name>A0A8I0APT4_9FIRM</name>
<dbReference type="PANTHER" id="PTHR30126:SF100">
    <property type="entry name" value="LYSR-FAMILY TRANSCRIPTIONAL REGULATOR"/>
    <property type="match status" value="1"/>
</dbReference>
<evidence type="ECO:0000256" key="2">
    <source>
        <dbReference type="ARBA" id="ARBA00023015"/>
    </source>
</evidence>
<evidence type="ECO:0000313" key="6">
    <source>
        <dbReference type="EMBL" id="MBC5662915.1"/>
    </source>
</evidence>
<dbReference type="GO" id="GO:0000976">
    <property type="term" value="F:transcription cis-regulatory region binding"/>
    <property type="evidence" value="ECO:0007669"/>
    <property type="project" value="TreeGrafter"/>
</dbReference>
<protein>
    <submittedName>
        <fullName evidence="6">LysR family transcriptional regulator</fullName>
    </submittedName>
</protein>
<evidence type="ECO:0000313" key="7">
    <source>
        <dbReference type="Proteomes" id="UP000615234"/>
    </source>
</evidence>
<evidence type="ECO:0000259" key="5">
    <source>
        <dbReference type="PROSITE" id="PS50931"/>
    </source>
</evidence>
<dbReference type="PRINTS" id="PR00039">
    <property type="entry name" value="HTHLYSR"/>
</dbReference>
<dbReference type="InterPro" id="IPR036388">
    <property type="entry name" value="WH-like_DNA-bd_sf"/>
</dbReference>
<dbReference type="InterPro" id="IPR005119">
    <property type="entry name" value="LysR_subst-bd"/>
</dbReference>
<keyword evidence="2" id="KW-0805">Transcription regulation</keyword>
<dbReference type="Gene3D" id="3.40.190.290">
    <property type="match status" value="1"/>
</dbReference>
<keyword evidence="7" id="KW-1185">Reference proteome</keyword>
<keyword evidence="3" id="KW-0238">DNA-binding</keyword>
<gene>
    <name evidence="6" type="ORF">H8S09_08420</name>
</gene>
<evidence type="ECO:0000256" key="4">
    <source>
        <dbReference type="ARBA" id="ARBA00023163"/>
    </source>
</evidence>
<dbReference type="InterPro" id="IPR000847">
    <property type="entry name" value="LysR_HTH_N"/>
</dbReference>
<comment type="similarity">
    <text evidence="1">Belongs to the LysR transcriptional regulatory family.</text>
</comment>
<dbReference type="SUPFAM" id="SSF46785">
    <property type="entry name" value="Winged helix' DNA-binding domain"/>
    <property type="match status" value="1"/>
</dbReference>
<dbReference type="FunFam" id="1.10.10.10:FF:000001">
    <property type="entry name" value="LysR family transcriptional regulator"/>
    <property type="match status" value="1"/>
</dbReference>
<dbReference type="EMBL" id="JACOOX010000004">
    <property type="protein sequence ID" value="MBC5662915.1"/>
    <property type="molecule type" value="Genomic_DNA"/>
</dbReference>
<proteinExistence type="inferred from homology"/>
<feature type="domain" description="HTH lysR-type" evidence="5">
    <location>
        <begin position="1"/>
        <end position="58"/>
    </location>
</feature>
<dbReference type="Gene3D" id="1.10.10.10">
    <property type="entry name" value="Winged helix-like DNA-binding domain superfamily/Winged helix DNA-binding domain"/>
    <property type="match status" value="1"/>
</dbReference>
<accession>A0A8I0APT4</accession>
<reference evidence="6 7" key="1">
    <citation type="submission" date="2020-08" db="EMBL/GenBank/DDBJ databases">
        <title>Genome public.</title>
        <authorList>
            <person name="Liu C."/>
            <person name="Sun Q."/>
        </authorList>
    </citation>
    <scope>NUCLEOTIDE SEQUENCE [LARGE SCALE GENOMIC DNA]</scope>
    <source>
        <strain evidence="6 7">NSJ-10</strain>
    </source>
</reference>
<dbReference type="Pfam" id="PF03466">
    <property type="entry name" value="LysR_substrate"/>
    <property type="match status" value="1"/>
</dbReference>
<dbReference type="InterPro" id="IPR036390">
    <property type="entry name" value="WH_DNA-bd_sf"/>
</dbReference>
<comment type="caution">
    <text evidence="6">The sequence shown here is derived from an EMBL/GenBank/DDBJ whole genome shotgun (WGS) entry which is preliminary data.</text>
</comment>
<dbReference type="AlphaFoldDB" id="A0A8I0APT4"/>
<dbReference type="CDD" id="cd05466">
    <property type="entry name" value="PBP2_LTTR_substrate"/>
    <property type="match status" value="1"/>
</dbReference>
<dbReference type="PROSITE" id="PS50931">
    <property type="entry name" value="HTH_LYSR"/>
    <property type="match status" value="1"/>
</dbReference>
<sequence length="298" mass="33952">MTIVQLETFLKITETGSFTAASNTLGYAQSTVTTQIKQLEEELNCLLFERLGKNIVLTLEGKRLLIYAQKMLQLEREILLEVPKSEDPTGILRLGVSESLCYNILPHILLEYKKRFPKIVIELQFITHDTFPSMLKQGALDLVYTLNPYIESPELVMLHKKPETLGFYASPEYPLANRNRIKETDLENIPLLLTSHSCNFRLMLIQDLAKYSVTPKIGIETSRKEILKQFAINQLGVAFIPDMVAKEEIENGSLKRLDWGGNDFAIFSQIFIHKDKHLNSAIEGLIEIILENTNENIA</sequence>
<evidence type="ECO:0000256" key="1">
    <source>
        <dbReference type="ARBA" id="ARBA00009437"/>
    </source>
</evidence>
<evidence type="ECO:0000256" key="3">
    <source>
        <dbReference type="ARBA" id="ARBA00023125"/>
    </source>
</evidence>
<dbReference type="Pfam" id="PF00126">
    <property type="entry name" value="HTH_1"/>
    <property type="match status" value="1"/>
</dbReference>
<organism evidence="6 7">
    <name type="scientific">Coprococcus hominis</name>
    <name type="common">ex Liu et al. 2022</name>
    <dbReference type="NCBI Taxonomy" id="2763039"/>
    <lineage>
        <taxon>Bacteria</taxon>
        <taxon>Bacillati</taxon>
        <taxon>Bacillota</taxon>
        <taxon>Clostridia</taxon>
        <taxon>Lachnospirales</taxon>
        <taxon>Lachnospiraceae</taxon>
        <taxon>Coprococcus</taxon>
    </lineage>
</organism>